<dbReference type="Pfam" id="PF13603">
    <property type="entry name" value="tRNA-synt_1_2"/>
    <property type="match status" value="1"/>
</dbReference>
<dbReference type="GO" id="GO:0004823">
    <property type="term" value="F:leucine-tRNA ligase activity"/>
    <property type="evidence" value="ECO:0007669"/>
    <property type="project" value="UniProtKB-EC"/>
</dbReference>
<dbReference type="InterPro" id="IPR002300">
    <property type="entry name" value="aa-tRNA-synth_Ia"/>
</dbReference>
<dbReference type="InterPro" id="IPR025709">
    <property type="entry name" value="Leu_tRNA-synth_edit"/>
</dbReference>
<keyword evidence="3 10" id="KW-0436">Ligase</keyword>
<dbReference type="InterPro" id="IPR013155">
    <property type="entry name" value="M/V/L/I-tRNA-synth_anticd-bd"/>
</dbReference>
<dbReference type="Gene3D" id="1.10.730.10">
    <property type="entry name" value="Isoleucyl-tRNA Synthetase, Domain 1"/>
    <property type="match status" value="2"/>
</dbReference>
<comment type="catalytic activity">
    <reaction evidence="9">
        <text>tRNA(Leu) + L-leucine + ATP = L-leucyl-tRNA(Leu) + AMP + diphosphate</text>
        <dbReference type="Rhea" id="RHEA:11688"/>
        <dbReference type="Rhea" id="RHEA-COMP:9613"/>
        <dbReference type="Rhea" id="RHEA-COMP:9622"/>
        <dbReference type="ChEBI" id="CHEBI:30616"/>
        <dbReference type="ChEBI" id="CHEBI:33019"/>
        <dbReference type="ChEBI" id="CHEBI:57427"/>
        <dbReference type="ChEBI" id="CHEBI:78442"/>
        <dbReference type="ChEBI" id="CHEBI:78494"/>
        <dbReference type="ChEBI" id="CHEBI:456215"/>
        <dbReference type="EC" id="6.1.1.4"/>
    </reaction>
</comment>
<feature type="domain" description="Leucyl-tRNA synthetase editing" evidence="14">
    <location>
        <begin position="259"/>
        <end position="465"/>
    </location>
</feature>
<dbReference type="EC" id="6.1.1.4" evidence="2"/>
<proteinExistence type="inferred from homology"/>
<evidence type="ECO:0000259" key="14">
    <source>
        <dbReference type="Pfam" id="PF13603"/>
    </source>
</evidence>
<evidence type="ECO:0000256" key="6">
    <source>
        <dbReference type="ARBA" id="ARBA00022917"/>
    </source>
</evidence>
<dbReference type="GO" id="GO:0006429">
    <property type="term" value="P:leucyl-tRNA aminoacylation"/>
    <property type="evidence" value="ECO:0007669"/>
    <property type="project" value="InterPro"/>
</dbReference>
<dbReference type="SUPFAM" id="SSF52374">
    <property type="entry name" value="Nucleotidylyl transferase"/>
    <property type="match status" value="1"/>
</dbReference>
<evidence type="ECO:0000256" key="5">
    <source>
        <dbReference type="ARBA" id="ARBA00022840"/>
    </source>
</evidence>
<dbReference type="FunFam" id="3.40.50.620:FF:000003">
    <property type="entry name" value="Leucine--tRNA ligase"/>
    <property type="match status" value="1"/>
</dbReference>
<evidence type="ECO:0000259" key="11">
    <source>
        <dbReference type="Pfam" id="PF00133"/>
    </source>
</evidence>
<dbReference type="InterPro" id="IPR014729">
    <property type="entry name" value="Rossmann-like_a/b/a_fold"/>
</dbReference>
<evidence type="ECO:0000256" key="1">
    <source>
        <dbReference type="ARBA" id="ARBA00005594"/>
    </source>
</evidence>
<dbReference type="AlphaFoldDB" id="A0A6A6PF08"/>
<organism evidence="15 16">
    <name type="scientific">Lineolata rhizophorae</name>
    <dbReference type="NCBI Taxonomy" id="578093"/>
    <lineage>
        <taxon>Eukaryota</taxon>
        <taxon>Fungi</taxon>
        <taxon>Dikarya</taxon>
        <taxon>Ascomycota</taxon>
        <taxon>Pezizomycotina</taxon>
        <taxon>Dothideomycetes</taxon>
        <taxon>Dothideomycetes incertae sedis</taxon>
        <taxon>Lineolatales</taxon>
        <taxon>Lineolataceae</taxon>
        <taxon>Lineolata</taxon>
    </lineage>
</organism>
<dbReference type="InterPro" id="IPR002302">
    <property type="entry name" value="Leu-tRNA-ligase"/>
</dbReference>
<evidence type="ECO:0000256" key="9">
    <source>
        <dbReference type="ARBA" id="ARBA00047469"/>
    </source>
</evidence>
<name>A0A6A6PF08_9PEZI</name>
<keyword evidence="6 10" id="KW-0648">Protein biosynthesis</keyword>
<feature type="domain" description="Methionyl/Leucyl tRNA synthetase" evidence="13">
    <location>
        <begin position="75"/>
        <end position="207"/>
    </location>
</feature>
<dbReference type="InterPro" id="IPR009080">
    <property type="entry name" value="tRNAsynth_Ia_anticodon-bd"/>
</dbReference>
<dbReference type="Gene3D" id="3.40.50.620">
    <property type="entry name" value="HUPs"/>
    <property type="match status" value="2"/>
</dbReference>
<evidence type="ECO:0000313" key="15">
    <source>
        <dbReference type="EMBL" id="KAF2462380.1"/>
    </source>
</evidence>
<dbReference type="SUPFAM" id="SSF47323">
    <property type="entry name" value="Anticodon-binding domain of a subclass of class I aminoacyl-tRNA synthetases"/>
    <property type="match status" value="1"/>
</dbReference>
<gene>
    <name evidence="15" type="ORF">BDY21DRAFT_13190</name>
</gene>
<comment type="similarity">
    <text evidence="1 10">Belongs to the class-I aminoacyl-tRNA synthetase family.</text>
</comment>
<dbReference type="InterPro" id="IPR009008">
    <property type="entry name" value="Val/Leu/Ile-tRNA-synth_edit"/>
</dbReference>
<dbReference type="SUPFAM" id="SSF50677">
    <property type="entry name" value="ValRS/IleRS/LeuRS editing domain"/>
    <property type="match status" value="1"/>
</dbReference>
<keyword evidence="4 10" id="KW-0547">Nucleotide-binding</keyword>
<sequence>MIAARLGAVRQWPRLQRPRPLSRQASSAPTRLDFQRIDAKWQKRWADADAASRAANPNPVEIDPTLPKRFILPMFPYPSGSLHLGHLRVYAIADVLARYARLQGYQVIHPMAWDAFGLPAENAAIEHGVDPAEWTRENIDKMRKQLKLMGGSWDWSREFMTCDSSFYRHTQNIFSALFRAGLAYQGTAVVNFDPVDNTVLANEQVDAEGRSWRSGAVVEKRRLKQWFLKITHDQESLLQGLGQLAKNGRWPERVTSMQRNWLGKSKGHEITFQIVSSIRHGHLQESRSTVQVFTTRLDTLFAAQFLALSLKHPLVQNLAKANVELRSFINDNSHSPPESTAGFCLPGVWAEAPLKDMDATKTDPSVRNAIPVYAAPYVLSDYAEGAVMGVPAHNSRDYAFWRRHMGEGAPVLNTIAPTLEAAASAPVYYRCDQTTPFLFKGYLTGAVPRRFRGLQSDKAAEEICHALSKSDYPAKPKDQFRLRDWLISRQRYWGTPIPIIHCNSCGPVLVPSDQLPVKLPELKPDQLREKKGNPLGEISDWVNVPCPQCHNPAKRETDTMDTFMCSSWYMFRFADPHNTLEPVSPDRADSTMPVDVYIGGVEHAILHLLYARFISRFMATSNIWPAGRDIKPVGEPFVKLISQGMVHGRTFSDPSTGRFFRPDEVDLTDPNNPRIKSTGETPNVSFEKMSKSKYNGVDPTKCIEKYGADATRAHILFQAPVTEILEWDEGRIVGMHRWFGKVWKIVDNARNSMWNDELEPAPEQVLDIEHSISKYEVDGFTDAEADLWLSAQSTIKAVTDALENTYSLNTLVSDLIKLTNAISAAKISSLSPGKTRDALGEKAVRTHIYFASTTILLRLMGPTVPALAEECWEYLFLPKPTGNPQQSQPVFSVSRTRNLDDPMPRTTGIFSLPTSRIKPSFPREDERVISKLSSRTHICAVQQNGKLRFVARIPFPPSHLNQNESTVDLIQWATQQIMETDEAKEYFGPKGLQKFGLVKKVVVAKGGKTVNFVTAKPTVR</sequence>
<dbReference type="PRINTS" id="PR00985">
    <property type="entry name" value="TRNASYNTHLEU"/>
</dbReference>
<dbReference type="GO" id="GO:0032543">
    <property type="term" value="P:mitochondrial translation"/>
    <property type="evidence" value="ECO:0007669"/>
    <property type="project" value="TreeGrafter"/>
</dbReference>
<evidence type="ECO:0000256" key="8">
    <source>
        <dbReference type="ARBA" id="ARBA00030520"/>
    </source>
</evidence>
<evidence type="ECO:0000256" key="10">
    <source>
        <dbReference type="RuleBase" id="RU363035"/>
    </source>
</evidence>
<dbReference type="PANTHER" id="PTHR43740:SF2">
    <property type="entry name" value="LEUCINE--TRNA LIGASE, MITOCHONDRIAL"/>
    <property type="match status" value="1"/>
</dbReference>
<accession>A0A6A6PF08</accession>
<feature type="domain" description="Aminoacyl-tRNA synthetase class Ia" evidence="11">
    <location>
        <begin position="483"/>
        <end position="646"/>
    </location>
</feature>
<dbReference type="PANTHER" id="PTHR43740">
    <property type="entry name" value="LEUCYL-TRNA SYNTHETASE"/>
    <property type="match status" value="1"/>
</dbReference>
<evidence type="ECO:0000313" key="16">
    <source>
        <dbReference type="Proteomes" id="UP000799766"/>
    </source>
</evidence>
<dbReference type="InterPro" id="IPR001412">
    <property type="entry name" value="aa-tRNA-synth_I_CS"/>
</dbReference>
<protein>
    <recommendedName>
        <fullName evidence="2">leucine--tRNA ligase</fullName>
        <ecNumber evidence="2">6.1.1.4</ecNumber>
    </recommendedName>
    <alternativeName>
        <fullName evidence="8">Leucyl-tRNA synthetase</fullName>
    </alternativeName>
</protein>
<dbReference type="Proteomes" id="UP000799766">
    <property type="component" value="Unassembled WGS sequence"/>
</dbReference>
<dbReference type="InterPro" id="IPR015413">
    <property type="entry name" value="Methionyl/Leucyl_tRNA_Synth"/>
</dbReference>
<reference evidence="15" key="1">
    <citation type="journal article" date="2020" name="Stud. Mycol.">
        <title>101 Dothideomycetes genomes: a test case for predicting lifestyles and emergence of pathogens.</title>
        <authorList>
            <person name="Haridas S."/>
            <person name="Albert R."/>
            <person name="Binder M."/>
            <person name="Bloem J."/>
            <person name="Labutti K."/>
            <person name="Salamov A."/>
            <person name="Andreopoulos B."/>
            <person name="Baker S."/>
            <person name="Barry K."/>
            <person name="Bills G."/>
            <person name="Bluhm B."/>
            <person name="Cannon C."/>
            <person name="Castanera R."/>
            <person name="Culley D."/>
            <person name="Daum C."/>
            <person name="Ezra D."/>
            <person name="Gonzalez J."/>
            <person name="Henrissat B."/>
            <person name="Kuo A."/>
            <person name="Liang C."/>
            <person name="Lipzen A."/>
            <person name="Lutzoni F."/>
            <person name="Magnuson J."/>
            <person name="Mondo S."/>
            <person name="Nolan M."/>
            <person name="Ohm R."/>
            <person name="Pangilinan J."/>
            <person name="Park H.-J."/>
            <person name="Ramirez L."/>
            <person name="Alfaro M."/>
            <person name="Sun H."/>
            <person name="Tritt A."/>
            <person name="Yoshinaga Y."/>
            <person name="Zwiers L.-H."/>
            <person name="Turgeon B."/>
            <person name="Goodwin S."/>
            <person name="Spatafora J."/>
            <person name="Crous P."/>
            <person name="Grigoriev I."/>
        </authorList>
    </citation>
    <scope>NUCLEOTIDE SEQUENCE</scope>
    <source>
        <strain evidence="15">ATCC 16933</strain>
    </source>
</reference>
<dbReference type="GO" id="GO:0005524">
    <property type="term" value="F:ATP binding"/>
    <property type="evidence" value="ECO:0007669"/>
    <property type="project" value="UniProtKB-KW"/>
</dbReference>
<keyword evidence="5 10" id="KW-0067">ATP-binding</keyword>
<dbReference type="EMBL" id="MU001670">
    <property type="protein sequence ID" value="KAF2462380.1"/>
    <property type="molecule type" value="Genomic_DNA"/>
</dbReference>
<dbReference type="Pfam" id="PF08264">
    <property type="entry name" value="Anticodon_1"/>
    <property type="match status" value="1"/>
</dbReference>
<dbReference type="PROSITE" id="PS00178">
    <property type="entry name" value="AA_TRNA_LIGASE_I"/>
    <property type="match status" value="1"/>
</dbReference>
<keyword evidence="16" id="KW-1185">Reference proteome</keyword>
<dbReference type="FunFam" id="1.10.730.10:FF:000002">
    <property type="entry name" value="Leucine--tRNA ligase"/>
    <property type="match status" value="1"/>
</dbReference>
<feature type="domain" description="Methionyl/Valyl/Leucyl/Isoleucyl-tRNA synthetase anticodon-binding" evidence="12">
    <location>
        <begin position="791"/>
        <end position="877"/>
    </location>
</feature>
<dbReference type="GO" id="GO:0002161">
    <property type="term" value="F:aminoacyl-tRNA deacylase activity"/>
    <property type="evidence" value="ECO:0007669"/>
    <property type="project" value="InterPro"/>
</dbReference>
<dbReference type="OrthoDB" id="15954at2759"/>
<evidence type="ECO:0000256" key="4">
    <source>
        <dbReference type="ARBA" id="ARBA00022741"/>
    </source>
</evidence>
<evidence type="ECO:0000259" key="12">
    <source>
        <dbReference type="Pfam" id="PF08264"/>
    </source>
</evidence>
<evidence type="ECO:0000256" key="7">
    <source>
        <dbReference type="ARBA" id="ARBA00023146"/>
    </source>
</evidence>
<dbReference type="Pfam" id="PF09334">
    <property type="entry name" value="tRNA-synt_1g"/>
    <property type="match status" value="1"/>
</dbReference>
<evidence type="ECO:0000259" key="13">
    <source>
        <dbReference type="Pfam" id="PF09334"/>
    </source>
</evidence>
<evidence type="ECO:0000256" key="2">
    <source>
        <dbReference type="ARBA" id="ARBA00013164"/>
    </source>
</evidence>
<dbReference type="NCBIfam" id="TIGR00396">
    <property type="entry name" value="leuS_bact"/>
    <property type="match status" value="1"/>
</dbReference>
<evidence type="ECO:0000256" key="3">
    <source>
        <dbReference type="ARBA" id="ARBA00022598"/>
    </source>
</evidence>
<dbReference type="Pfam" id="PF00133">
    <property type="entry name" value="tRNA-synt_1"/>
    <property type="match status" value="1"/>
</dbReference>
<keyword evidence="7 10" id="KW-0030">Aminoacyl-tRNA synthetase</keyword>
<dbReference type="GO" id="GO:0005739">
    <property type="term" value="C:mitochondrion"/>
    <property type="evidence" value="ECO:0007669"/>
    <property type="project" value="TreeGrafter"/>
</dbReference>